<comment type="subcellular location">
    <subcellularLocation>
        <location evidence="1">Membrane</location>
        <topology evidence="1">Multi-pass membrane protein</topology>
    </subcellularLocation>
</comment>
<dbReference type="InterPro" id="IPR004841">
    <property type="entry name" value="AA-permease/SLC12A_dom"/>
</dbReference>
<keyword evidence="3 7" id="KW-0812">Transmembrane</keyword>
<dbReference type="Pfam" id="PF00324">
    <property type="entry name" value="AA_permease"/>
    <property type="match status" value="1"/>
</dbReference>
<gene>
    <name evidence="9" type="ORF">N7G274_000614</name>
</gene>
<keyword evidence="4" id="KW-0029">Amino-acid transport</keyword>
<evidence type="ECO:0000259" key="8">
    <source>
        <dbReference type="Pfam" id="PF00324"/>
    </source>
</evidence>
<feature type="transmembrane region" description="Helical" evidence="7">
    <location>
        <begin position="15"/>
        <end position="33"/>
    </location>
</feature>
<organism evidence="9 10">
    <name type="scientific">Stereocaulon virgatum</name>
    <dbReference type="NCBI Taxonomy" id="373712"/>
    <lineage>
        <taxon>Eukaryota</taxon>
        <taxon>Fungi</taxon>
        <taxon>Dikarya</taxon>
        <taxon>Ascomycota</taxon>
        <taxon>Pezizomycotina</taxon>
        <taxon>Lecanoromycetes</taxon>
        <taxon>OSLEUM clade</taxon>
        <taxon>Lecanoromycetidae</taxon>
        <taxon>Lecanorales</taxon>
        <taxon>Lecanorineae</taxon>
        <taxon>Stereocaulaceae</taxon>
        <taxon>Stereocaulon</taxon>
    </lineage>
</organism>
<feature type="transmembrane region" description="Helical" evidence="7">
    <location>
        <begin position="381"/>
        <end position="400"/>
    </location>
</feature>
<feature type="transmembrane region" description="Helical" evidence="7">
    <location>
        <begin position="339"/>
        <end position="361"/>
    </location>
</feature>
<evidence type="ECO:0000313" key="10">
    <source>
        <dbReference type="Proteomes" id="UP001590950"/>
    </source>
</evidence>
<sequence>MLIGDQLYGNLEWTFKWLKILLILMVCICMLAVKAGGTYARRKTCIKDANCSPTAGPNRVQSHFQIVPGYSSTAFFDLSNNTSMLPSTQVNVKISGTGGRILAVWTCLTIAMFQFMGGEIVLVVAAEAETPGRDLPTAARYMYTMPVTLYLVGIFLVGLSINYLDPRLPHPHDVYSSSPRLKGITTVLRSPFGIVIQDAGITRLPGFLNAAFMFSALTAANSALYVSSRTLFFLAQRSSSKSIRNTIGRTNNGHTPLAAILLSFVPGLLAFLVVGAAKRAFQEPIAVLGRLYTGPMLCIYASECLAFLRFREGMKLYPNTIDRNRPDYRNRHYRAHWQPMWAVIGLSLCIALVLSLGWGAVYDICADTQGVTKEDSIVDLATAYLGPTLFIGIYSVYKFVYKTRIRPYSSFRDKWFPRDVPDESGPSRPRRQHGKLGALVDFISWIK</sequence>
<evidence type="ECO:0000256" key="5">
    <source>
        <dbReference type="ARBA" id="ARBA00022989"/>
    </source>
</evidence>
<protein>
    <recommendedName>
        <fullName evidence="8">Amino acid permease/ SLC12A domain-containing protein</fullName>
    </recommendedName>
</protein>
<dbReference type="PANTHER" id="PTHR43341:SF1">
    <property type="entry name" value="GENERAL AMINO-ACID PERMEASE GAP1"/>
    <property type="match status" value="1"/>
</dbReference>
<evidence type="ECO:0000256" key="4">
    <source>
        <dbReference type="ARBA" id="ARBA00022970"/>
    </source>
</evidence>
<evidence type="ECO:0000256" key="2">
    <source>
        <dbReference type="ARBA" id="ARBA00022448"/>
    </source>
</evidence>
<proteinExistence type="predicted"/>
<dbReference type="PANTHER" id="PTHR43341">
    <property type="entry name" value="AMINO ACID PERMEASE"/>
    <property type="match status" value="1"/>
</dbReference>
<dbReference type="InterPro" id="IPR050524">
    <property type="entry name" value="APC_YAT"/>
</dbReference>
<feature type="transmembrane region" description="Helical" evidence="7">
    <location>
        <begin position="212"/>
        <end position="235"/>
    </location>
</feature>
<evidence type="ECO:0000313" key="9">
    <source>
        <dbReference type="EMBL" id="KAL2047573.1"/>
    </source>
</evidence>
<evidence type="ECO:0000256" key="1">
    <source>
        <dbReference type="ARBA" id="ARBA00004141"/>
    </source>
</evidence>
<comment type="caution">
    <text evidence="9">The sequence shown here is derived from an EMBL/GenBank/DDBJ whole genome shotgun (WGS) entry which is preliminary data.</text>
</comment>
<evidence type="ECO:0000256" key="6">
    <source>
        <dbReference type="ARBA" id="ARBA00023136"/>
    </source>
</evidence>
<feature type="domain" description="Amino acid permease/ SLC12A" evidence="8">
    <location>
        <begin position="6"/>
        <end position="406"/>
    </location>
</feature>
<accession>A0ABR4AVQ9</accession>
<feature type="transmembrane region" description="Helical" evidence="7">
    <location>
        <begin position="256"/>
        <end position="277"/>
    </location>
</feature>
<reference evidence="9 10" key="1">
    <citation type="submission" date="2024-09" db="EMBL/GenBank/DDBJ databases">
        <title>Rethinking Asexuality: The Enigmatic Case of Functional Sexual Genes in Lepraria (Stereocaulaceae).</title>
        <authorList>
            <person name="Doellman M."/>
            <person name="Sun Y."/>
            <person name="Barcenas-Pena A."/>
            <person name="Lumbsch H.T."/>
            <person name="Grewe F."/>
        </authorList>
    </citation>
    <scope>NUCLEOTIDE SEQUENCE [LARGE SCALE GENOMIC DNA]</scope>
    <source>
        <strain evidence="9 10">Mercado 3170</strain>
    </source>
</reference>
<evidence type="ECO:0000256" key="7">
    <source>
        <dbReference type="SAM" id="Phobius"/>
    </source>
</evidence>
<keyword evidence="6 7" id="KW-0472">Membrane</keyword>
<feature type="transmembrane region" description="Helical" evidence="7">
    <location>
        <begin position="143"/>
        <end position="164"/>
    </location>
</feature>
<evidence type="ECO:0000256" key="3">
    <source>
        <dbReference type="ARBA" id="ARBA00022692"/>
    </source>
</evidence>
<keyword evidence="2" id="KW-0813">Transport</keyword>
<dbReference type="EMBL" id="JBEFKJ010000002">
    <property type="protein sequence ID" value="KAL2047573.1"/>
    <property type="molecule type" value="Genomic_DNA"/>
</dbReference>
<keyword evidence="5 7" id="KW-1133">Transmembrane helix</keyword>
<dbReference type="Gene3D" id="1.20.1740.10">
    <property type="entry name" value="Amino acid/polyamine transporter I"/>
    <property type="match status" value="1"/>
</dbReference>
<dbReference type="Proteomes" id="UP001590950">
    <property type="component" value="Unassembled WGS sequence"/>
</dbReference>
<name>A0ABR4AVQ9_9LECA</name>
<keyword evidence="10" id="KW-1185">Reference proteome</keyword>